<protein>
    <submittedName>
        <fullName evidence="2">(rape) hypothetical protein</fullName>
    </submittedName>
</protein>
<feature type="compositionally biased region" description="Polar residues" evidence="1">
    <location>
        <begin position="129"/>
        <end position="141"/>
    </location>
</feature>
<name>A0A816Q251_BRANA</name>
<gene>
    <name evidence="2" type="ORF">DARMORV10_C06P11020.1</name>
</gene>
<dbReference type="SUPFAM" id="SSF50249">
    <property type="entry name" value="Nucleic acid-binding proteins"/>
    <property type="match status" value="1"/>
</dbReference>
<organism evidence="2">
    <name type="scientific">Brassica napus</name>
    <name type="common">Rape</name>
    <dbReference type="NCBI Taxonomy" id="3708"/>
    <lineage>
        <taxon>Eukaryota</taxon>
        <taxon>Viridiplantae</taxon>
        <taxon>Streptophyta</taxon>
        <taxon>Embryophyta</taxon>
        <taxon>Tracheophyta</taxon>
        <taxon>Spermatophyta</taxon>
        <taxon>Magnoliopsida</taxon>
        <taxon>eudicotyledons</taxon>
        <taxon>Gunneridae</taxon>
        <taxon>Pentapetalae</taxon>
        <taxon>rosids</taxon>
        <taxon>malvids</taxon>
        <taxon>Brassicales</taxon>
        <taxon>Brassicaceae</taxon>
        <taxon>Brassiceae</taxon>
        <taxon>Brassica</taxon>
    </lineage>
</organism>
<dbReference type="InterPro" id="IPR012340">
    <property type="entry name" value="NA-bd_OB-fold"/>
</dbReference>
<dbReference type="Proteomes" id="UP001295469">
    <property type="component" value="Chromosome C06"/>
</dbReference>
<evidence type="ECO:0000313" key="2">
    <source>
        <dbReference type="EMBL" id="CAF2056276.1"/>
    </source>
</evidence>
<dbReference type="AlphaFoldDB" id="A0A816Q251"/>
<evidence type="ECO:0000256" key="1">
    <source>
        <dbReference type="SAM" id="MobiDB-lite"/>
    </source>
</evidence>
<feature type="region of interest" description="Disordered" evidence="1">
    <location>
        <begin position="119"/>
        <end position="187"/>
    </location>
</feature>
<accession>A0A816Q251</accession>
<proteinExistence type="predicted"/>
<dbReference type="Gene3D" id="2.40.50.140">
    <property type="entry name" value="Nucleic acid-binding proteins"/>
    <property type="match status" value="1"/>
</dbReference>
<reference evidence="2" key="1">
    <citation type="submission" date="2021-01" db="EMBL/GenBank/DDBJ databases">
        <authorList>
            <consortium name="Genoscope - CEA"/>
            <person name="William W."/>
        </authorList>
    </citation>
    <scope>NUCLEOTIDE SEQUENCE</scope>
</reference>
<dbReference type="EMBL" id="HG994370">
    <property type="protein sequence ID" value="CAF2056276.1"/>
    <property type="molecule type" value="Genomic_DNA"/>
</dbReference>
<sequence length="187" mass="21414">MLLKRYRVELIVDDGSDTASFIIFNKDLTKILKKSPVELINYIETINDVETEENAVVSFLNENLVGEEFIFTIRINSYNFRSTSSGITIIETHKKDSATNNENINKSDSHINYNCKKEEDSNEYVGKTKSGQKNEGSSKNFGRSHLKTKETKTKKTNLVKSGKQKVNSSSDRPTRNKRMKVDSYTWI</sequence>